<dbReference type="CDD" id="cd22093">
    <property type="entry name" value="F-box_FBXO15"/>
    <property type="match status" value="1"/>
</dbReference>
<accession>A0A8B9CPK4</accession>
<evidence type="ECO:0000259" key="1">
    <source>
        <dbReference type="PROSITE" id="PS50181"/>
    </source>
</evidence>
<dbReference type="Proteomes" id="UP000694426">
    <property type="component" value="Unplaced"/>
</dbReference>
<dbReference type="PROSITE" id="PS50181">
    <property type="entry name" value="FBOX"/>
    <property type="match status" value="1"/>
</dbReference>
<dbReference type="SUPFAM" id="SSF81383">
    <property type="entry name" value="F-box domain"/>
    <property type="match status" value="1"/>
</dbReference>
<reference evidence="2" key="1">
    <citation type="submission" date="2025-08" db="UniProtKB">
        <authorList>
            <consortium name="Ensembl"/>
        </authorList>
    </citation>
    <scope>IDENTIFICATION</scope>
</reference>
<reference evidence="2" key="2">
    <citation type="submission" date="2025-09" db="UniProtKB">
        <authorList>
            <consortium name="Ensembl"/>
        </authorList>
    </citation>
    <scope>IDENTIFICATION</scope>
</reference>
<evidence type="ECO:0000313" key="2">
    <source>
        <dbReference type="Ensembl" id="ENSABRP00000022279.1"/>
    </source>
</evidence>
<dbReference type="AlphaFoldDB" id="A0A8B9CPK4"/>
<dbReference type="Pfam" id="PF12937">
    <property type="entry name" value="F-box-like"/>
    <property type="match status" value="1"/>
</dbReference>
<gene>
    <name evidence="2" type="primary">FBXO15</name>
</gene>
<dbReference type="Gene3D" id="1.20.1280.50">
    <property type="match status" value="1"/>
</dbReference>
<dbReference type="GeneTree" id="ENSGT00390000017498"/>
<evidence type="ECO:0000313" key="3">
    <source>
        <dbReference type="Proteomes" id="UP000694426"/>
    </source>
</evidence>
<dbReference type="InterPro" id="IPR001810">
    <property type="entry name" value="F-box_dom"/>
</dbReference>
<name>A0A8B9CPK4_9AVES</name>
<dbReference type="GO" id="GO:0019005">
    <property type="term" value="C:SCF ubiquitin ligase complex"/>
    <property type="evidence" value="ECO:0007669"/>
    <property type="project" value="TreeGrafter"/>
</dbReference>
<dbReference type="SMART" id="SM00256">
    <property type="entry name" value="FBOX"/>
    <property type="match status" value="1"/>
</dbReference>
<organism evidence="2 3">
    <name type="scientific">Anser brachyrhynchus</name>
    <name type="common">Pink-footed goose</name>
    <dbReference type="NCBI Taxonomy" id="132585"/>
    <lineage>
        <taxon>Eukaryota</taxon>
        <taxon>Metazoa</taxon>
        <taxon>Chordata</taxon>
        <taxon>Craniata</taxon>
        <taxon>Vertebrata</taxon>
        <taxon>Euteleostomi</taxon>
        <taxon>Archelosauria</taxon>
        <taxon>Archosauria</taxon>
        <taxon>Dinosauria</taxon>
        <taxon>Saurischia</taxon>
        <taxon>Theropoda</taxon>
        <taxon>Coelurosauria</taxon>
        <taxon>Aves</taxon>
        <taxon>Neognathae</taxon>
        <taxon>Galloanserae</taxon>
        <taxon>Anseriformes</taxon>
        <taxon>Anatidae</taxon>
        <taxon>Anserinae</taxon>
        <taxon>Anser</taxon>
    </lineage>
</organism>
<keyword evidence="3" id="KW-1185">Reference proteome</keyword>
<feature type="domain" description="F-box" evidence="1">
    <location>
        <begin position="78"/>
        <end position="124"/>
    </location>
</feature>
<dbReference type="Ensembl" id="ENSABRT00000031341.1">
    <property type="protein sequence ID" value="ENSABRP00000022279.1"/>
    <property type="gene ID" value="ENSABRG00000018889.1"/>
</dbReference>
<proteinExistence type="predicted"/>
<sequence length="519" mass="57776">MAAVPGRAQRQRGGGMAAAAPLGAVGLAPPRLFAPFAAAAGLRNTSRSFAARPGECSETVNAEIKSLYRRPPIKPKPNMCIESMPSEMLMKIFSYLDAVSLLCVACVNKRFYHLANDNVIWLKIYSGCFPPKRTIWKTKSVQTETVSLSCAPIQDRKPGYWKKEYVLKQIAAITTRVMQLVKPVDPYTGLPSRIKKAIKASGLSWMIVLKDRNGKEHVMEQADLSFKDTSVTIFWYSASWPCLDILSTLKLFGVTPLLLDQSKAPSKNGPRRRSLIAEYDLSNLTESNVALGANKLVQLFSLNPGLLVGLWKGKNEIALVMASLHYHQLLERSTLGSATVQYVLPPNKPILDDVDPEYGLHDYDLHLDMHSGSCTYLCGTFKSLFCRKGDIENGYLRLTVVSLKDNAKHVPLIGTVGLSWETDAFKGNVKDCYVMDVTLLDETRKPFWCFSAPVCMELSSKASSLCDYTGCVYTTDYADSEGKVCVELVWLEETKEYFIVSLVLYVSTEKVNNWYGTNY</sequence>
<dbReference type="PANTHER" id="PTHR46731:SF1">
    <property type="entry name" value="F-BOX ONLY PROTEIN 15"/>
    <property type="match status" value="1"/>
</dbReference>
<dbReference type="InterPro" id="IPR036047">
    <property type="entry name" value="F-box-like_dom_sf"/>
</dbReference>
<protein>
    <submittedName>
        <fullName evidence="2">F-box protein 15</fullName>
    </submittedName>
</protein>
<dbReference type="PANTHER" id="PTHR46731">
    <property type="entry name" value="F-BOX ONLY PROTEIN 15"/>
    <property type="match status" value="1"/>
</dbReference>